<organism evidence="2 3">
    <name type="scientific">Uabimicrobium amorphum</name>
    <dbReference type="NCBI Taxonomy" id="2596890"/>
    <lineage>
        <taxon>Bacteria</taxon>
        <taxon>Pseudomonadati</taxon>
        <taxon>Planctomycetota</taxon>
        <taxon>Candidatus Uabimicrobiia</taxon>
        <taxon>Candidatus Uabimicrobiales</taxon>
        <taxon>Candidatus Uabimicrobiaceae</taxon>
        <taxon>Candidatus Uabimicrobium</taxon>
    </lineage>
</organism>
<accession>A0A5S9IMX6</accession>
<proteinExistence type="predicted"/>
<feature type="transmembrane region" description="Helical" evidence="1">
    <location>
        <begin position="29"/>
        <end position="50"/>
    </location>
</feature>
<reference evidence="2 3" key="1">
    <citation type="submission" date="2019-08" db="EMBL/GenBank/DDBJ databases">
        <title>Complete genome sequence of Candidatus Uab amorphum.</title>
        <authorList>
            <person name="Shiratori T."/>
            <person name="Suzuki S."/>
            <person name="Kakizawa Y."/>
            <person name="Ishida K."/>
        </authorList>
    </citation>
    <scope>NUCLEOTIDE SEQUENCE [LARGE SCALE GENOMIC DNA]</scope>
    <source>
        <strain evidence="2 3">SRT547</strain>
    </source>
</reference>
<name>A0A5S9IMX6_UABAM</name>
<evidence type="ECO:0000313" key="2">
    <source>
        <dbReference type="EMBL" id="BBM84471.1"/>
    </source>
</evidence>
<evidence type="ECO:0000313" key="3">
    <source>
        <dbReference type="Proteomes" id="UP000326354"/>
    </source>
</evidence>
<sequence length="138" mass="15989">MSDIQNISTEKMSFIETIKHDLKNTSYRIYVMFLVCITLSVFLTACVSGVGPSKRFVNTSYENSQELFPVAISLIENANADILKKAVRKEDQQAIEQATKNGLEIYKMGLIRKFKNWRFDIKKQHEILQSHDKKIKKE</sequence>
<dbReference type="AlphaFoldDB" id="A0A5S9IMX6"/>
<dbReference type="Proteomes" id="UP000326354">
    <property type="component" value="Chromosome"/>
</dbReference>
<keyword evidence="1" id="KW-0472">Membrane</keyword>
<evidence type="ECO:0000256" key="1">
    <source>
        <dbReference type="SAM" id="Phobius"/>
    </source>
</evidence>
<keyword evidence="1" id="KW-1133">Transmembrane helix</keyword>
<keyword evidence="3" id="KW-1185">Reference proteome</keyword>
<protein>
    <submittedName>
        <fullName evidence="2">Uncharacterized protein</fullName>
    </submittedName>
</protein>
<dbReference type="KEGG" id="uam:UABAM_02832"/>
<gene>
    <name evidence="2" type="ORF">UABAM_02832</name>
</gene>
<keyword evidence="1" id="KW-0812">Transmembrane</keyword>
<dbReference type="EMBL" id="AP019860">
    <property type="protein sequence ID" value="BBM84471.1"/>
    <property type="molecule type" value="Genomic_DNA"/>
</dbReference>
<dbReference type="RefSeq" id="WP_151968626.1">
    <property type="nucleotide sequence ID" value="NZ_AP019860.1"/>
</dbReference>